<dbReference type="AlphaFoldDB" id="A0A3A4ZN69"/>
<evidence type="ECO:0000313" key="4">
    <source>
        <dbReference type="EMBL" id="RJR28337.1"/>
    </source>
</evidence>
<gene>
    <name evidence="4" type="ORF">C4561_00030</name>
</gene>
<dbReference type="PANTHER" id="PTHR43976:SF16">
    <property type="entry name" value="SHORT-CHAIN DEHYDROGENASE_REDUCTASE FAMILY PROTEIN"/>
    <property type="match status" value="1"/>
</dbReference>
<comment type="similarity">
    <text evidence="1 3">Belongs to the short-chain dehydrogenases/reductases (SDR) family.</text>
</comment>
<dbReference type="GO" id="GO:0016491">
    <property type="term" value="F:oxidoreductase activity"/>
    <property type="evidence" value="ECO:0007669"/>
    <property type="project" value="UniProtKB-KW"/>
</dbReference>
<comment type="caution">
    <text evidence="4">The sequence shown here is derived from an EMBL/GenBank/DDBJ whole genome shotgun (WGS) entry which is preliminary data.</text>
</comment>
<dbReference type="PRINTS" id="PR00080">
    <property type="entry name" value="SDRFAMILY"/>
</dbReference>
<dbReference type="PRINTS" id="PR00081">
    <property type="entry name" value="GDHRDH"/>
</dbReference>
<reference evidence="4 5" key="1">
    <citation type="journal article" date="2017" name="ISME J.">
        <title>Energy and carbon metabolisms in a deep terrestrial subsurface fluid microbial community.</title>
        <authorList>
            <person name="Momper L."/>
            <person name="Jungbluth S.P."/>
            <person name="Lee M.D."/>
            <person name="Amend J.P."/>
        </authorList>
    </citation>
    <scope>NUCLEOTIDE SEQUENCE [LARGE SCALE GENOMIC DNA]</scope>
    <source>
        <strain evidence="4">SURF_46</strain>
    </source>
</reference>
<proteinExistence type="inferred from homology"/>
<evidence type="ECO:0000256" key="3">
    <source>
        <dbReference type="RuleBase" id="RU000363"/>
    </source>
</evidence>
<dbReference type="Gene3D" id="3.40.50.720">
    <property type="entry name" value="NAD(P)-binding Rossmann-like Domain"/>
    <property type="match status" value="1"/>
</dbReference>
<sequence>MDKKIILITGCSSGIGYLSALKFARKGWSVYAGIRNTQSEGALQLRQLAEKETLDLKIIQLDVTNESQCSEAIVKVAEEAGKIDVLINNAGFGYLGPMELFSDHEVRNQYETNVFSVLRLTRLVAPIMRNLGQGTIINISSISGLITFPLNGLYSSSKFALESISEALAFELQHFGINVVLVEPGTFETKFVKNSKKAERLKDDVIYKDLVSVFSFRYSRVRPRQNAKRIADLLFEIANKSNPRLRYVIGKDARTYLSVRRLLPQKAWFFILKYFYKW</sequence>
<dbReference type="SUPFAM" id="SSF51735">
    <property type="entry name" value="NAD(P)-binding Rossmann-fold domains"/>
    <property type="match status" value="1"/>
</dbReference>
<dbReference type="InterPro" id="IPR051911">
    <property type="entry name" value="SDR_oxidoreductase"/>
</dbReference>
<accession>A0A3A4ZN69</accession>
<dbReference type="InterPro" id="IPR036291">
    <property type="entry name" value="NAD(P)-bd_dom_sf"/>
</dbReference>
<dbReference type="InterPro" id="IPR020904">
    <property type="entry name" value="Sc_DH/Rdtase_CS"/>
</dbReference>
<dbReference type="InterPro" id="IPR002347">
    <property type="entry name" value="SDR_fam"/>
</dbReference>
<protein>
    <submittedName>
        <fullName evidence="4">SDR family oxidoreductase</fullName>
    </submittedName>
</protein>
<dbReference type="Pfam" id="PF00106">
    <property type="entry name" value="adh_short"/>
    <property type="match status" value="1"/>
</dbReference>
<dbReference type="Proteomes" id="UP000265540">
    <property type="component" value="Unassembled WGS sequence"/>
</dbReference>
<evidence type="ECO:0000256" key="2">
    <source>
        <dbReference type="ARBA" id="ARBA00023002"/>
    </source>
</evidence>
<organism evidence="4 5">
    <name type="scientific">candidate division WWE3 bacterium</name>
    <dbReference type="NCBI Taxonomy" id="2053526"/>
    <lineage>
        <taxon>Bacteria</taxon>
        <taxon>Katanobacteria</taxon>
    </lineage>
</organism>
<name>A0A3A4ZN69_UNCKA</name>
<evidence type="ECO:0000313" key="5">
    <source>
        <dbReference type="Proteomes" id="UP000265540"/>
    </source>
</evidence>
<dbReference type="PROSITE" id="PS00061">
    <property type="entry name" value="ADH_SHORT"/>
    <property type="match status" value="1"/>
</dbReference>
<evidence type="ECO:0000256" key="1">
    <source>
        <dbReference type="ARBA" id="ARBA00006484"/>
    </source>
</evidence>
<dbReference type="CDD" id="cd05374">
    <property type="entry name" value="17beta-HSD-like_SDR_c"/>
    <property type="match status" value="1"/>
</dbReference>
<dbReference type="PANTHER" id="PTHR43976">
    <property type="entry name" value="SHORT CHAIN DEHYDROGENASE"/>
    <property type="match status" value="1"/>
</dbReference>
<dbReference type="EMBL" id="QZJF01000001">
    <property type="protein sequence ID" value="RJR28337.1"/>
    <property type="molecule type" value="Genomic_DNA"/>
</dbReference>
<keyword evidence="2" id="KW-0560">Oxidoreductase</keyword>